<dbReference type="EMBL" id="MT631411">
    <property type="protein sequence ID" value="QNO50237.1"/>
    <property type="molecule type" value="Genomic_DNA"/>
</dbReference>
<protein>
    <submittedName>
        <fullName evidence="1">Uncharacterized protein</fullName>
    </submittedName>
</protein>
<evidence type="ECO:0000313" key="1">
    <source>
        <dbReference type="EMBL" id="QNO50237.1"/>
    </source>
</evidence>
<organism evidence="1">
    <name type="scientific">Candidatus Methanogaster sp. ANME-2c ERB4</name>
    <dbReference type="NCBI Taxonomy" id="2759911"/>
    <lineage>
        <taxon>Archaea</taxon>
        <taxon>Methanobacteriati</taxon>
        <taxon>Methanobacteriota</taxon>
        <taxon>Stenosarchaea group</taxon>
        <taxon>Methanomicrobia</taxon>
        <taxon>Methanosarcinales</taxon>
        <taxon>ANME-2 cluster</taxon>
        <taxon>Candidatus Methanogasteraceae</taxon>
        <taxon>Candidatus Methanogaster</taxon>
    </lineage>
</organism>
<reference evidence="1" key="1">
    <citation type="submission" date="2020-06" db="EMBL/GenBank/DDBJ databases">
        <title>Unique genomic features of the anaerobic methanotrophic archaea.</title>
        <authorList>
            <person name="Chadwick G.L."/>
            <person name="Skennerton C.T."/>
            <person name="Laso-Perez R."/>
            <person name="Leu A.O."/>
            <person name="Speth D.R."/>
            <person name="Yu H."/>
            <person name="Morgan-Lang C."/>
            <person name="Hatzenpichler R."/>
            <person name="Goudeau D."/>
            <person name="Malmstrom R."/>
            <person name="Brazelton W.J."/>
            <person name="Woyke T."/>
            <person name="Hallam S.J."/>
            <person name="Tyson G.W."/>
            <person name="Wegener G."/>
            <person name="Boetius A."/>
            <person name="Orphan V."/>
        </authorList>
    </citation>
    <scope>NUCLEOTIDE SEQUENCE</scope>
</reference>
<dbReference type="AlphaFoldDB" id="A0A7G9YQF3"/>
<sequence length="97" mass="10429">MVAADGMYCDSCAVYRFHRTLPVCELDNVGGAAVLAPAVNHIAWNQNKVTAVVYNRPCNSPYNEIVDTGFATGVIISIVAPGVTEDREFPLSCFGFS</sequence>
<name>A0A7G9YQF3_9EURY</name>
<gene>
    <name evidence="1" type="ORF">LCEAEILH_00003</name>
</gene>
<accession>A0A7G9YQF3</accession>
<proteinExistence type="predicted"/>